<sequence length="61" mass="6254">MRSSYWPRSGLAISCALAGMAGLTIAVKGPLGPGLLHPLSANAAHATETQKTSAFFLIVSN</sequence>
<reference evidence="1 2" key="1">
    <citation type="journal article" date="2019" name="Emerg. Microbes Infect.">
        <title>Comprehensive subspecies identification of 175 nontuberculous mycobacteria species based on 7547 genomic profiles.</title>
        <authorList>
            <person name="Matsumoto Y."/>
            <person name="Kinjo T."/>
            <person name="Motooka D."/>
            <person name="Nabeya D."/>
            <person name="Jung N."/>
            <person name="Uechi K."/>
            <person name="Horii T."/>
            <person name="Iida T."/>
            <person name="Fujita J."/>
            <person name="Nakamura S."/>
        </authorList>
    </citation>
    <scope>NUCLEOTIDE SEQUENCE [LARGE SCALE GENOMIC DNA]</scope>
    <source>
        <strain evidence="1 2">JCM 15657</strain>
    </source>
</reference>
<dbReference type="KEGG" id="mlj:MLAC_31510"/>
<accession>A0A7I7NQS0</accession>
<organism evidence="1 2">
    <name type="scientific">Mycobacterium lacus</name>
    <dbReference type="NCBI Taxonomy" id="169765"/>
    <lineage>
        <taxon>Bacteria</taxon>
        <taxon>Bacillati</taxon>
        <taxon>Actinomycetota</taxon>
        <taxon>Actinomycetes</taxon>
        <taxon>Mycobacteriales</taxon>
        <taxon>Mycobacteriaceae</taxon>
        <taxon>Mycobacterium</taxon>
    </lineage>
</organism>
<dbReference type="Proteomes" id="UP000466396">
    <property type="component" value="Chromosome"/>
</dbReference>
<evidence type="ECO:0000313" key="1">
    <source>
        <dbReference type="EMBL" id="BBX97857.1"/>
    </source>
</evidence>
<protein>
    <submittedName>
        <fullName evidence="1">Uncharacterized protein</fullName>
    </submittedName>
</protein>
<evidence type="ECO:0000313" key="2">
    <source>
        <dbReference type="Proteomes" id="UP000466396"/>
    </source>
</evidence>
<dbReference type="AlphaFoldDB" id="A0A7I7NQS0"/>
<keyword evidence="2" id="KW-1185">Reference proteome</keyword>
<gene>
    <name evidence="1" type="ORF">MLAC_31510</name>
</gene>
<dbReference type="EMBL" id="AP022581">
    <property type="protein sequence ID" value="BBX97857.1"/>
    <property type="molecule type" value="Genomic_DNA"/>
</dbReference>
<proteinExistence type="predicted"/>
<name>A0A7I7NQS0_9MYCO</name>